<evidence type="ECO:0000313" key="3">
    <source>
        <dbReference type="Proteomes" id="UP001162162"/>
    </source>
</evidence>
<accession>A0AAV8YZE8</accession>
<dbReference type="InterPro" id="IPR012337">
    <property type="entry name" value="RNaseH-like_sf"/>
</dbReference>
<dbReference type="EMBL" id="JAPWTK010000025">
    <property type="protein sequence ID" value="KAJ8957111.1"/>
    <property type="molecule type" value="Genomic_DNA"/>
</dbReference>
<dbReference type="AlphaFoldDB" id="A0AAV8YZE8"/>
<dbReference type="InterPro" id="IPR036397">
    <property type="entry name" value="RNaseH_sf"/>
</dbReference>
<proteinExistence type="predicted"/>
<evidence type="ECO:0000256" key="1">
    <source>
        <dbReference type="SAM" id="MobiDB-lite"/>
    </source>
</evidence>
<gene>
    <name evidence="2" type="ORF">NQ318_007326</name>
</gene>
<evidence type="ECO:0008006" key="4">
    <source>
        <dbReference type="Google" id="ProtNLM"/>
    </source>
</evidence>
<comment type="caution">
    <text evidence="2">The sequence shown here is derived from an EMBL/GenBank/DDBJ whole genome shotgun (WGS) entry which is preliminary data.</text>
</comment>
<dbReference type="SUPFAM" id="SSF53098">
    <property type="entry name" value="Ribonuclease H-like"/>
    <property type="match status" value="1"/>
</dbReference>
<dbReference type="GO" id="GO:0003676">
    <property type="term" value="F:nucleic acid binding"/>
    <property type="evidence" value="ECO:0007669"/>
    <property type="project" value="InterPro"/>
</dbReference>
<name>A0AAV8YZE8_9CUCU</name>
<keyword evidence="3" id="KW-1185">Reference proteome</keyword>
<feature type="region of interest" description="Disordered" evidence="1">
    <location>
        <begin position="1"/>
        <end position="20"/>
    </location>
</feature>
<protein>
    <recommendedName>
        <fullName evidence="4">RNase H type-1 domain-containing protein</fullName>
    </recommendedName>
</protein>
<dbReference type="Gene3D" id="3.30.420.10">
    <property type="entry name" value="Ribonuclease H-like superfamily/Ribonuclease H"/>
    <property type="match status" value="1"/>
</dbReference>
<organism evidence="2 3">
    <name type="scientific">Aromia moschata</name>
    <dbReference type="NCBI Taxonomy" id="1265417"/>
    <lineage>
        <taxon>Eukaryota</taxon>
        <taxon>Metazoa</taxon>
        <taxon>Ecdysozoa</taxon>
        <taxon>Arthropoda</taxon>
        <taxon>Hexapoda</taxon>
        <taxon>Insecta</taxon>
        <taxon>Pterygota</taxon>
        <taxon>Neoptera</taxon>
        <taxon>Endopterygota</taxon>
        <taxon>Coleoptera</taxon>
        <taxon>Polyphaga</taxon>
        <taxon>Cucujiformia</taxon>
        <taxon>Chrysomeloidea</taxon>
        <taxon>Cerambycidae</taxon>
        <taxon>Cerambycinae</taxon>
        <taxon>Callichromatini</taxon>
        <taxon>Aromia</taxon>
    </lineage>
</organism>
<reference evidence="2" key="1">
    <citation type="journal article" date="2023" name="Insect Mol. Biol.">
        <title>Genome sequencing provides insights into the evolution of gene families encoding plant cell wall-degrading enzymes in longhorned beetles.</title>
        <authorList>
            <person name="Shin N.R."/>
            <person name="Okamura Y."/>
            <person name="Kirsch R."/>
            <person name="Pauchet Y."/>
        </authorList>
    </citation>
    <scope>NUCLEOTIDE SEQUENCE</scope>
    <source>
        <strain evidence="2">AMC_N1</strain>
    </source>
</reference>
<sequence length="157" mass="17604">MEFANISPTNISPEDQRNANRSTWWSPKGIYLTKKLTVATVTFLRSDCLRSDCLALLSLLVTNMDTDKQCAMINNHRTCTNKINIITDSHAPLGAVCSCKVTSRLVLECQEALKELADRTTWRLVWVPSHDGIPGNEHADQWVPIQIIRNTGAILQN</sequence>
<dbReference type="Proteomes" id="UP001162162">
    <property type="component" value="Unassembled WGS sequence"/>
</dbReference>
<evidence type="ECO:0000313" key="2">
    <source>
        <dbReference type="EMBL" id="KAJ8957111.1"/>
    </source>
</evidence>